<evidence type="ECO:0000256" key="3">
    <source>
        <dbReference type="ARBA" id="ARBA00013253"/>
    </source>
</evidence>
<dbReference type="GO" id="GO:0046654">
    <property type="term" value="P:tetrahydrofolate biosynthetic process"/>
    <property type="evidence" value="ECO:0007669"/>
    <property type="project" value="UniProtKB-UniPathway"/>
</dbReference>
<dbReference type="Proteomes" id="UP000320643">
    <property type="component" value="Unassembled WGS sequence"/>
</dbReference>
<dbReference type="InterPro" id="IPR031314">
    <property type="entry name" value="DNK_dom"/>
</dbReference>
<dbReference type="Gene3D" id="3.30.70.560">
    <property type="entry name" value="7,8-Dihydro-6-hydroxymethylpterin-pyrophosphokinase HPPK"/>
    <property type="match status" value="1"/>
</dbReference>
<evidence type="ECO:0000256" key="2">
    <source>
        <dbReference type="ARBA" id="ARBA00005810"/>
    </source>
</evidence>
<dbReference type="UniPathway" id="UPA00077">
    <property type="reaction ID" value="UER00155"/>
</dbReference>
<organism evidence="15 16">
    <name type="scientific">Flavobacterium zepuense</name>
    <dbReference type="NCBI Taxonomy" id="2593302"/>
    <lineage>
        <taxon>Bacteria</taxon>
        <taxon>Pseudomonadati</taxon>
        <taxon>Bacteroidota</taxon>
        <taxon>Flavobacteriia</taxon>
        <taxon>Flavobacteriales</taxon>
        <taxon>Flavobacteriaceae</taxon>
        <taxon>Flavobacterium</taxon>
    </lineage>
</organism>
<dbReference type="InterPro" id="IPR035907">
    <property type="entry name" value="Hppk_sf"/>
</dbReference>
<dbReference type="GO" id="GO:0003848">
    <property type="term" value="F:2-amino-4-hydroxy-6-hydroxymethyldihydropteridine diphosphokinase activity"/>
    <property type="evidence" value="ECO:0007669"/>
    <property type="project" value="UniProtKB-EC"/>
</dbReference>
<dbReference type="InterPro" id="IPR027417">
    <property type="entry name" value="P-loop_NTPase"/>
</dbReference>
<evidence type="ECO:0000259" key="13">
    <source>
        <dbReference type="Pfam" id="PF01288"/>
    </source>
</evidence>
<gene>
    <name evidence="15" type="primary">folK</name>
    <name evidence="15" type="ORF">FMM05_04220</name>
</gene>
<keyword evidence="5 15" id="KW-0808">Transferase</keyword>
<dbReference type="Pfam" id="PF01288">
    <property type="entry name" value="HPPK"/>
    <property type="match status" value="1"/>
</dbReference>
<dbReference type="SUPFAM" id="SSF55083">
    <property type="entry name" value="6-hydroxymethyl-7,8-dihydropterin pyrophosphokinase, HPPK"/>
    <property type="match status" value="1"/>
</dbReference>
<dbReference type="CDD" id="cd01673">
    <property type="entry name" value="dNK"/>
    <property type="match status" value="1"/>
</dbReference>
<evidence type="ECO:0000256" key="11">
    <source>
        <dbReference type="ARBA" id="ARBA00029766"/>
    </source>
</evidence>
<evidence type="ECO:0000256" key="10">
    <source>
        <dbReference type="ARBA" id="ARBA00029409"/>
    </source>
</evidence>
<evidence type="ECO:0000256" key="4">
    <source>
        <dbReference type="ARBA" id="ARBA00016218"/>
    </source>
</evidence>
<keyword evidence="7 15" id="KW-0418">Kinase</keyword>
<evidence type="ECO:0000313" key="16">
    <source>
        <dbReference type="Proteomes" id="UP000320643"/>
    </source>
</evidence>
<comment type="similarity">
    <text evidence="2">Belongs to the HPPK family.</text>
</comment>
<evidence type="ECO:0000256" key="5">
    <source>
        <dbReference type="ARBA" id="ARBA00022679"/>
    </source>
</evidence>
<keyword evidence="16" id="KW-1185">Reference proteome</keyword>
<proteinExistence type="inferred from homology"/>
<reference evidence="15 16" key="1">
    <citation type="submission" date="2019-07" db="EMBL/GenBank/DDBJ databases">
        <title>Flavobacterium sp. nov., isolated from glacier ice.</title>
        <authorList>
            <person name="Liu Q."/>
            <person name="Xin Y.-H."/>
        </authorList>
    </citation>
    <scope>NUCLEOTIDE SEQUENCE [LARGE SCALE GENOMIC DNA]</scope>
    <source>
        <strain evidence="15 16">ZT4R6</strain>
    </source>
</reference>
<dbReference type="Pfam" id="PF01712">
    <property type="entry name" value="dNK"/>
    <property type="match status" value="1"/>
</dbReference>
<evidence type="ECO:0000256" key="7">
    <source>
        <dbReference type="ARBA" id="ARBA00022777"/>
    </source>
</evidence>
<sequence>MKFQNTAILSLGSNIGNRLQNLQDGIDFINSRVATVVKISGIYENPAMGFDGDAFYNCALLLHTSKTVHQLLEGLQEAEQAGGRVRDAYVRHISRTIDIDIIAFNNDVVAEPHLEVPHPRMQLRNFVLLPLRDVAPHWVHPQLQMDVNALIDNSGDDSPCDFVMQLPGPLTAFTPDQFKYIAIEGNIGAGKTSLAGKLSEDFNARLILERFADNPFLPKFYAEPDRYAFSLEMSFLADRYRQITDDLAQFNLQNDFVVADYHVFKSLIFSKVTLSEDEYNLYKKLFDIMYSEIPRPGLYVYLYQNSATLLQHIKQRGRSYEQEITAQYLDDINKGYLEYMQNTTGLNILIIDVSGRDFVNQQEDYIWLLEQIHNAPK</sequence>
<dbReference type="GO" id="GO:0005524">
    <property type="term" value="F:ATP binding"/>
    <property type="evidence" value="ECO:0007669"/>
    <property type="project" value="UniProtKB-KW"/>
</dbReference>
<comment type="pathway">
    <text evidence="1">Cofactor biosynthesis; tetrahydrofolate biosynthesis; 2-amino-4-hydroxy-6-hydroxymethyl-7,8-dihydropteridine diphosphate from 7,8-dihydroneopterin triphosphate: step 4/4.</text>
</comment>
<keyword evidence="9" id="KW-0289">Folate biosynthesis</keyword>
<evidence type="ECO:0000256" key="9">
    <source>
        <dbReference type="ARBA" id="ARBA00022909"/>
    </source>
</evidence>
<dbReference type="AlphaFoldDB" id="A0A552V7Z6"/>
<dbReference type="NCBIfam" id="TIGR01498">
    <property type="entry name" value="folK"/>
    <property type="match status" value="1"/>
</dbReference>
<name>A0A552V7Z6_9FLAO</name>
<dbReference type="CDD" id="cd00483">
    <property type="entry name" value="HPPK"/>
    <property type="match status" value="1"/>
</dbReference>
<protein>
    <recommendedName>
        <fullName evidence="4">2-amino-4-hydroxy-6-hydroxymethyldihydropteridine pyrophosphokinase</fullName>
        <ecNumber evidence="3">2.7.6.3</ecNumber>
    </recommendedName>
    <alternativeName>
        <fullName evidence="11">6-hydroxymethyl-7,8-dihydropterin pyrophosphokinase</fullName>
    </alternativeName>
    <alternativeName>
        <fullName evidence="12">7,8-dihydro-6-hydroxymethylpterin-pyrophosphokinase</fullName>
    </alternativeName>
</protein>
<dbReference type="GO" id="GO:0046656">
    <property type="term" value="P:folic acid biosynthetic process"/>
    <property type="evidence" value="ECO:0007669"/>
    <property type="project" value="UniProtKB-KW"/>
</dbReference>
<dbReference type="GO" id="GO:0016301">
    <property type="term" value="F:kinase activity"/>
    <property type="evidence" value="ECO:0007669"/>
    <property type="project" value="UniProtKB-KW"/>
</dbReference>
<dbReference type="InterPro" id="IPR000550">
    <property type="entry name" value="Hppk"/>
</dbReference>
<evidence type="ECO:0000256" key="1">
    <source>
        <dbReference type="ARBA" id="ARBA00005051"/>
    </source>
</evidence>
<dbReference type="PANTHER" id="PTHR43071">
    <property type="entry name" value="2-AMINO-4-HYDROXY-6-HYDROXYMETHYLDIHYDROPTERIDINE PYROPHOSPHOKINASE"/>
    <property type="match status" value="1"/>
</dbReference>
<feature type="domain" description="7,8-dihydro-6-hydroxymethylpterin-pyrophosphokinase" evidence="13">
    <location>
        <begin position="8"/>
        <end position="136"/>
    </location>
</feature>
<feature type="domain" description="Deoxynucleoside kinase" evidence="14">
    <location>
        <begin position="181"/>
        <end position="373"/>
    </location>
</feature>
<dbReference type="RefSeq" id="WP_143372087.1">
    <property type="nucleotide sequence ID" value="NZ_VJVZ01000002.1"/>
</dbReference>
<dbReference type="EC" id="2.7.6.3" evidence="3"/>
<comment type="function">
    <text evidence="10">Catalyzes the transfer of pyrophosphate from adenosine triphosphate (ATP) to 6-hydroxymethyl-7,8-dihydropterin, an enzymatic step in folate biosynthesis pathway.</text>
</comment>
<dbReference type="Gene3D" id="3.40.50.300">
    <property type="entry name" value="P-loop containing nucleotide triphosphate hydrolases"/>
    <property type="match status" value="1"/>
</dbReference>
<keyword evidence="8" id="KW-0067">ATP-binding</keyword>
<evidence type="ECO:0000256" key="8">
    <source>
        <dbReference type="ARBA" id="ARBA00022840"/>
    </source>
</evidence>
<evidence type="ECO:0000256" key="12">
    <source>
        <dbReference type="ARBA" id="ARBA00033413"/>
    </source>
</evidence>
<evidence type="ECO:0000313" key="15">
    <source>
        <dbReference type="EMBL" id="TRW26587.1"/>
    </source>
</evidence>
<evidence type="ECO:0000259" key="14">
    <source>
        <dbReference type="Pfam" id="PF01712"/>
    </source>
</evidence>
<comment type="caution">
    <text evidence="15">The sequence shown here is derived from an EMBL/GenBank/DDBJ whole genome shotgun (WGS) entry which is preliminary data.</text>
</comment>
<accession>A0A552V7Z6</accession>
<dbReference type="SUPFAM" id="SSF52540">
    <property type="entry name" value="P-loop containing nucleoside triphosphate hydrolases"/>
    <property type="match status" value="1"/>
</dbReference>
<keyword evidence="6" id="KW-0547">Nucleotide-binding</keyword>
<evidence type="ECO:0000256" key="6">
    <source>
        <dbReference type="ARBA" id="ARBA00022741"/>
    </source>
</evidence>
<dbReference type="PANTHER" id="PTHR43071:SF1">
    <property type="entry name" value="2-AMINO-4-HYDROXY-6-HYDROXYMETHYLDIHYDROPTERIDINE PYROPHOSPHOKINASE"/>
    <property type="match status" value="1"/>
</dbReference>
<dbReference type="EMBL" id="VJVZ01000002">
    <property type="protein sequence ID" value="TRW26587.1"/>
    <property type="molecule type" value="Genomic_DNA"/>
</dbReference>
<dbReference type="OrthoDB" id="9776634at2"/>